<dbReference type="PANTHER" id="PTHR30408:SF12">
    <property type="entry name" value="TYPE I RESTRICTION ENZYME MJAVIII SPECIFICITY SUBUNIT"/>
    <property type="match status" value="1"/>
</dbReference>
<dbReference type="AlphaFoldDB" id="E8ZHT5"/>
<comment type="similarity">
    <text evidence="1">Belongs to the type-I restriction system S methylase family.</text>
</comment>
<name>E8ZHT5_MYCHL</name>
<evidence type="ECO:0000313" key="5">
    <source>
        <dbReference type="EMBL" id="CBY92706.1"/>
    </source>
</evidence>
<dbReference type="HOGENOM" id="CLU_021095_5_1_14"/>
<proteinExistence type="inferred from homology"/>
<keyword evidence="6" id="KW-1185">Reference proteome</keyword>
<dbReference type="Proteomes" id="UP000008637">
    <property type="component" value="Chromosome"/>
</dbReference>
<reference evidence="5 6" key="1">
    <citation type="journal article" date="2011" name="J. Bacteriol.">
        <title>Complete genome sequence of Mycoplasma haemofelis, a hemotropic mycoplasma.</title>
        <authorList>
            <person name="Barker E.N."/>
            <person name="Helps C.R."/>
            <person name="Peters I.R."/>
            <person name="Darby A.C."/>
            <person name="Radford A.D."/>
            <person name="Tasker S."/>
        </authorList>
    </citation>
    <scope>NUCLEOTIDE SEQUENCE [LARGE SCALE GENOMIC DNA]</scope>
    <source>
        <strain evidence="5 6">Langford 1</strain>
    </source>
</reference>
<evidence type="ECO:0000259" key="4">
    <source>
        <dbReference type="Pfam" id="PF01420"/>
    </source>
</evidence>
<dbReference type="EMBL" id="FR773153">
    <property type="protein sequence ID" value="CBY92706.1"/>
    <property type="molecule type" value="Genomic_DNA"/>
</dbReference>
<feature type="domain" description="Type I restriction modification DNA specificity" evidence="4">
    <location>
        <begin position="5"/>
        <end position="168"/>
    </location>
</feature>
<dbReference type="OrthoDB" id="63201at2"/>
<sequence>MGSIFKEYRLGEICKVHRGLSFTDYGLESGTPIIKKKNIRGGKVVVEDVFYGDETKHKVLDIHRVRYEDVVITNVSPGGKVAINLTDMEFILGGEVFKLEPNPEILNRRYLYYFLMNSPQQIEQALTLANVVRLHVSSIEKFKIHVPDLKTQLEIVRYLDTFRELREELRMRKQQGVYYRDKIMSSLRECALLDK</sequence>
<protein>
    <submittedName>
        <fullName evidence="5">Type I restriction-modification system, S subunit</fullName>
    </submittedName>
</protein>
<evidence type="ECO:0000256" key="1">
    <source>
        <dbReference type="ARBA" id="ARBA00010923"/>
    </source>
</evidence>
<accession>E8ZHT5</accession>
<dbReference type="InterPro" id="IPR000055">
    <property type="entry name" value="Restrct_endonuc_typeI_TRD"/>
</dbReference>
<evidence type="ECO:0000313" key="6">
    <source>
        <dbReference type="Proteomes" id="UP000008637"/>
    </source>
</evidence>
<organism evidence="5 6">
    <name type="scientific">Mycoplasma haemofelis (strain Langford 1)</name>
    <name type="common">Haemobartonella felis</name>
    <dbReference type="NCBI Taxonomy" id="941640"/>
    <lineage>
        <taxon>Bacteria</taxon>
        <taxon>Bacillati</taxon>
        <taxon>Mycoplasmatota</taxon>
        <taxon>Mollicutes</taxon>
        <taxon>Mycoplasmataceae</taxon>
        <taxon>Mycoplasma</taxon>
    </lineage>
</organism>
<keyword evidence="2" id="KW-0680">Restriction system</keyword>
<dbReference type="GO" id="GO:0003677">
    <property type="term" value="F:DNA binding"/>
    <property type="evidence" value="ECO:0007669"/>
    <property type="project" value="UniProtKB-KW"/>
</dbReference>
<keyword evidence="3" id="KW-0238">DNA-binding</keyword>
<evidence type="ECO:0000256" key="2">
    <source>
        <dbReference type="ARBA" id="ARBA00022747"/>
    </source>
</evidence>
<gene>
    <name evidence="5" type="primary">hsdS</name>
    <name evidence="5" type="ordered locus">HF1_06980</name>
</gene>
<dbReference type="Pfam" id="PF01420">
    <property type="entry name" value="Methylase_S"/>
    <property type="match status" value="1"/>
</dbReference>
<dbReference type="InterPro" id="IPR044946">
    <property type="entry name" value="Restrct_endonuc_typeI_TRD_sf"/>
</dbReference>
<dbReference type="SUPFAM" id="SSF116734">
    <property type="entry name" value="DNA methylase specificity domain"/>
    <property type="match status" value="1"/>
</dbReference>
<dbReference type="GO" id="GO:0009307">
    <property type="term" value="P:DNA restriction-modification system"/>
    <property type="evidence" value="ECO:0007669"/>
    <property type="project" value="UniProtKB-KW"/>
</dbReference>
<evidence type="ECO:0000256" key="3">
    <source>
        <dbReference type="ARBA" id="ARBA00023125"/>
    </source>
</evidence>
<dbReference type="PANTHER" id="PTHR30408">
    <property type="entry name" value="TYPE-1 RESTRICTION ENZYME ECOKI SPECIFICITY PROTEIN"/>
    <property type="match status" value="1"/>
</dbReference>
<dbReference type="REBASE" id="31972">
    <property type="entry name" value="S2.Mha1ORF7100P"/>
</dbReference>
<dbReference type="KEGG" id="mha:HF1_06980"/>
<dbReference type="InterPro" id="IPR052021">
    <property type="entry name" value="Type-I_RS_S_subunit"/>
</dbReference>
<dbReference type="Gene3D" id="3.90.220.20">
    <property type="entry name" value="DNA methylase specificity domains"/>
    <property type="match status" value="1"/>
</dbReference>